<evidence type="ECO:0000256" key="11">
    <source>
        <dbReference type="ARBA" id="ARBA00023125"/>
    </source>
</evidence>
<dbReference type="InterPro" id="IPR001357">
    <property type="entry name" value="BRCT_dom"/>
</dbReference>
<dbReference type="InterPro" id="IPR036930">
    <property type="entry name" value="WGR_dom_sf"/>
</dbReference>
<evidence type="ECO:0000256" key="12">
    <source>
        <dbReference type="ARBA" id="ARBA00023242"/>
    </source>
</evidence>
<evidence type="ECO:0000256" key="15">
    <source>
        <dbReference type="RuleBase" id="RU362114"/>
    </source>
</evidence>
<feature type="region of interest" description="Disordered" evidence="16">
    <location>
        <begin position="263"/>
        <end position="293"/>
    </location>
</feature>
<dbReference type="Pfam" id="PF02877">
    <property type="entry name" value="PARP_reg"/>
    <property type="match status" value="1"/>
</dbReference>
<evidence type="ECO:0000256" key="13">
    <source>
        <dbReference type="ARBA" id="ARBA00024347"/>
    </source>
</evidence>
<dbReference type="SMART" id="SM00773">
    <property type="entry name" value="WGR"/>
    <property type="match status" value="1"/>
</dbReference>
<dbReference type="GO" id="GO:0016779">
    <property type="term" value="F:nucleotidyltransferase activity"/>
    <property type="evidence" value="ECO:0007669"/>
    <property type="project" value="UniProtKB-KW"/>
</dbReference>
<dbReference type="GO" id="GO:0003677">
    <property type="term" value="F:DNA binding"/>
    <property type="evidence" value="ECO:0007669"/>
    <property type="project" value="UniProtKB-KW"/>
</dbReference>
<dbReference type="OrthoDB" id="2017365at2759"/>
<gene>
    <name evidence="21" type="ORF">BDW42DRAFT_76740</name>
</gene>
<keyword evidence="8" id="KW-0863">Zinc-finger</keyword>
<evidence type="ECO:0000313" key="21">
    <source>
        <dbReference type="EMBL" id="PLN86534.1"/>
    </source>
</evidence>
<dbReference type="InterPro" id="IPR012317">
    <property type="entry name" value="Poly(ADP-ribose)pol_cat_dom"/>
</dbReference>
<dbReference type="CDD" id="cd07997">
    <property type="entry name" value="WGR_PARP"/>
    <property type="match status" value="1"/>
</dbReference>
<proteinExistence type="inferred from homology"/>
<dbReference type="PROSITE" id="PS50172">
    <property type="entry name" value="BRCT"/>
    <property type="match status" value="1"/>
</dbReference>
<dbReference type="InterPro" id="IPR036420">
    <property type="entry name" value="BRCT_dom_sf"/>
</dbReference>
<comment type="subcellular location">
    <subcellularLocation>
        <location evidence="1">Nucleus</location>
    </subcellularLocation>
</comment>
<keyword evidence="10 15" id="KW-0520">NAD</keyword>
<keyword evidence="2 15" id="KW-0328">Glycosyltransferase</keyword>
<dbReference type="EMBL" id="KZ559498">
    <property type="protein sequence ID" value="PLN86534.1"/>
    <property type="molecule type" value="Genomic_DNA"/>
</dbReference>
<dbReference type="GO" id="GO:0008270">
    <property type="term" value="F:zinc ion binding"/>
    <property type="evidence" value="ECO:0007669"/>
    <property type="project" value="UniProtKB-KW"/>
</dbReference>
<feature type="domain" description="BRCT" evidence="17">
    <location>
        <begin position="1"/>
        <end position="94"/>
    </location>
</feature>
<dbReference type="EC" id="2.4.2.-" evidence="15"/>
<evidence type="ECO:0000256" key="6">
    <source>
        <dbReference type="ARBA" id="ARBA00022737"/>
    </source>
</evidence>
<dbReference type="GO" id="GO:1990404">
    <property type="term" value="F:NAD+-protein mono-ADP-ribosyltransferase activity"/>
    <property type="evidence" value="ECO:0007669"/>
    <property type="project" value="TreeGrafter"/>
</dbReference>
<keyword evidence="11" id="KW-0238">DNA-binding</keyword>
<dbReference type="SUPFAM" id="SSF47587">
    <property type="entry name" value="Domain of poly(ADP-ribose) polymerase"/>
    <property type="match status" value="1"/>
</dbReference>
<dbReference type="PANTHER" id="PTHR10459:SF60">
    <property type="entry name" value="POLY [ADP-RIBOSE] POLYMERASE 2"/>
    <property type="match status" value="1"/>
</dbReference>
<evidence type="ECO:0000256" key="1">
    <source>
        <dbReference type="ARBA" id="ARBA00004123"/>
    </source>
</evidence>
<dbReference type="InterPro" id="IPR050800">
    <property type="entry name" value="ARTD/PARP"/>
</dbReference>
<evidence type="ECO:0000259" key="20">
    <source>
        <dbReference type="PROSITE" id="PS51977"/>
    </source>
</evidence>
<dbReference type="FunFam" id="3.90.228.10:FF:000002">
    <property type="entry name" value="Poly [ADP-ribose] polymerase"/>
    <property type="match status" value="1"/>
</dbReference>
<evidence type="ECO:0000256" key="3">
    <source>
        <dbReference type="ARBA" id="ARBA00022679"/>
    </source>
</evidence>
<feature type="compositionally biased region" description="Acidic residues" evidence="16">
    <location>
        <begin position="267"/>
        <end position="277"/>
    </location>
</feature>
<dbReference type="InterPro" id="IPR036616">
    <property type="entry name" value="Poly(ADP-ribose)pol_reg_dom_sf"/>
</dbReference>
<feature type="domain" description="PARP catalytic" evidence="18">
    <location>
        <begin position="427"/>
        <end position="661"/>
    </location>
</feature>
<dbReference type="SUPFAM" id="SSF56399">
    <property type="entry name" value="ADP-ribosylation"/>
    <property type="match status" value="1"/>
</dbReference>
<evidence type="ECO:0000256" key="10">
    <source>
        <dbReference type="ARBA" id="ARBA00023027"/>
    </source>
</evidence>
<reference evidence="22" key="1">
    <citation type="submission" date="2017-12" db="EMBL/GenBank/DDBJ databases">
        <authorList>
            <consortium name="DOE Joint Genome Institute"/>
            <person name="Mondo S.J."/>
            <person name="Kjaerbolling I."/>
            <person name="Vesth T.C."/>
            <person name="Frisvad J.C."/>
            <person name="Nybo J.L."/>
            <person name="Theobald S."/>
            <person name="Kuo A."/>
            <person name="Bowyer P."/>
            <person name="Matsuda Y."/>
            <person name="Lyhne E.K."/>
            <person name="Kogle M.E."/>
            <person name="Clum A."/>
            <person name="Lipzen A."/>
            <person name="Salamov A."/>
            <person name="Ngan C.Y."/>
            <person name="Daum C."/>
            <person name="Chiniquy J."/>
            <person name="Barry K."/>
            <person name="LaButti K."/>
            <person name="Haridas S."/>
            <person name="Simmons B.A."/>
            <person name="Magnuson J.K."/>
            <person name="Mortensen U.H."/>
            <person name="Larsen T.O."/>
            <person name="Grigoriev I.V."/>
            <person name="Baker S.E."/>
            <person name="Andersen M.R."/>
            <person name="Nordberg H.P."/>
            <person name="Cantor M.N."/>
            <person name="Hua S.X."/>
        </authorList>
    </citation>
    <scope>NUCLEOTIDE SEQUENCE [LARGE SCALE GENOMIC DNA]</scope>
    <source>
        <strain evidence="22">IBT 19404</strain>
    </source>
</reference>
<dbReference type="Gene3D" id="2.20.140.10">
    <property type="entry name" value="WGR domain"/>
    <property type="match status" value="1"/>
</dbReference>
<evidence type="ECO:0000256" key="7">
    <source>
        <dbReference type="ARBA" id="ARBA00022765"/>
    </source>
</evidence>
<dbReference type="PROSITE" id="PS51060">
    <property type="entry name" value="PARP_ALPHA_HD"/>
    <property type="match status" value="1"/>
</dbReference>
<dbReference type="Proteomes" id="UP000235023">
    <property type="component" value="Unassembled WGS sequence"/>
</dbReference>
<evidence type="ECO:0000256" key="4">
    <source>
        <dbReference type="ARBA" id="ARBA00022695"/>
    </source>
</evidence>
<evidence type="ECO:0000259" key="18">
    <source>
        <dbReference type="PROSITE" id="PS51059"/>
    </source>
</evidence>
<evidence type="ECO:0000313" key="22">
    <source>
        <dbReference type="Proteomes" id="UP000235023"/>
    </source>
</evidence>
<comment type="catalytic activity">
    <reaction evidence="14">
        <text>NAD(+) + (ADP-D-ribosyl)n-acceptor = nicotinamide + (ADP-D-ribosyl)n+1-acceptor + H(+).</text>
        <dbReference type="EC" id="2.4.2.30"/>
    </reaction>
</comment>
<keyword evidence="6" id="KW-0677">Repeat</keyword>
<dbReference type="SMART" id="SM00292">
    <property type="entry name" value="BRCT"/>
    <property type="match status" value="1"/>
</dbReference>
<comment type="similarity">
    <text evidence="13">Belongs to the ARTD/PARP family.</text>
</comment>
<evidence type="ECO:0000256" key="9">
    <source>
        <dbReference type="ARBA" id="ARBA00022833"/>
    </source>
</evidence>
<dbReference type="PROSITE" id="PS51977">
    <property type="entry name" value="WGR"/>
    <property type="match status" value="1"/>
</dbReference>
<feature type="domain" description="WGR" evidence="20">
    <location>
        <begin position="164"/>
        <end position="260"/>
    </location>
</feature>
<dbReference type="FunFam" id="2.20.140.10:FF:000001">
    <property type="entry name" value="Poly [ADP-ribose] polymerase"/>
    <property type="match status" value="1"/>
</dbReference>
<dbReference type="SUPFAM" id="SSF52113">
    <property type="entry name" value="BRCT domain"/>
    <property type="match status" value="1"/>
</dbReference>
<dbReference type="Pfam" id="PF00533">
    <property type="entry name" value="BRCT"/>
    <property type="match status" value="1"/>
</dbReference>
<dbReference type="Pfam" id="PF05406">
    <property type="entry name" value="WGR"/>
    <property type="match status" value="1"/>
</dbReference>
<keyword evidence="9" id="KW-0862">Zinc</keyword>
<name>A0A2J5I8Z7_9EURO</name>
<dbReference type="Gene3D" id="3.90.228.10">
    <property type="match status" value="1"/>
</dbReference>
<keyword evidence="4" id="KW-0548">Nucleotidyltransferase</keyword>
<keyword evidence="5" id="KW-0479">Metal-binding</keyword>
<dbReference type="PROSITE" id="PS51059">
    <property type="entry name" value="PARP_CATALYTIC"/>
    <property type="match status" value="1"/>
</dbReference>
<dbReference type="AlphaFoldDB" id="A0A2J5I8Z7"/>
<dbReference type="CDD" id="cd01437">
    <property type="entry name" value="parp_like"/>
    <property type="match status" value="1"/>
</dbReference>
<accession>A0A2J5I8Z7</accession>
<keyword evidence="3 15" id="KW-0808">Transferase</keyword>
<evidence type="ECO:0000259" key="19">
    <source>
        <dbReference type="PROSITE" id="PS51060"/>
    </source>
</evidence>
<dbReference type="FunFam" id="1.20.142.10:FF:000002">
    <property type="entry name" value="Poly [ADP-ribose] polymerase"/>
    <property type="match status" value="1"/>
</dbReference>
<keyword evidence="12" id="KW-0539">Nucleus</keyword>
<feature type="domain" description="PARP alpha-helical" evidence="19">
    <location>
        <begin position="293"/>
        <end position="419"/>
    </location>
</feature>
<organism evidence="21 22">
    <name type="scientific">Aspergillus taichungensis</name>
    <dbReference type="NCBI Taxonomy" id="482145"/>
    <lineage>
        <taxon>Eukaryota</taxon>
        <taxon>Fungi</taxon>
        <taxon>Dikarya</taxon>
        <taxon>Ascomycota</taxon>
        <taxon>Pezizomycotina</taxon>
        <taxon>Eurotiomycetes</taxon>
        <taxon>Eurotiomycetidae</taxon>
        <taxon>Eurotiales</taxon>
        <taxon>Aspergillaceae</taxon>
        <taxon>Aspergillus</taxon>
        <taxon>Aspergillus subgen. Circumdati</taxon>
    </lineage>
</organism>
<dbReference type="Pfam" id="PF00644">
    <property type="entry name" value="PARP"/>
    <property type="match status" value="1"/>
</dbReference>
<evidence type="ECO:0000256" key="5">
    <source>
        <dbReference type="ARBA" id="ARBA00022723"/>
    </source>
</evidence>
<protein>
    <recommendedName>
        <fullName evidence="15">Poly [ADP-ribose] polymerase</fullName>
        <shortName evidence="15">PARP</shortName>
        <ecNumber evidence="15">2.4.2.-</ecNumber>
    </recommendedName>
</protein>
<keyword evidence="7" id="KW-0013">ADP-ribosylation</keyword>
<dbReference type="GO" id="GO:0003950">
    <property type="term" value="F:NAD+ poly-ADP-ribosyltransferase activity"/>
    <property type="evidence" value="ECO:0007669"/>
    <property type="project" value="UniProtKB-UniRule"/>
</dbReference>
<feature type="compositionally biased region" description="Acidic residues" evidence="16">
    <location>
        <begin position="124"/>
        <end position="134"/>
    </location>
</feature>
<dbReference type="GO" id="GO:0070212">
    <property type="term" value="P:protein poly-ADP-ribosylation"/>
    <property type="evidence" value="ECO:0007669"/>
    <property type="project" value="TreeGrafter"/>
</dbReference>
<keyword evidence="22" id="KW-1185">Reference proteome</keyword>
<dbReference type="SUPFAM" id="SSF142921">
    <property type="entry name" value="WGR domain-like"/>
    <property type="match status" value="1"/>
</dbReference>
<evidence type="ECO:0000256" key="14">
    <source>
        <dbReference type="ARBA" id="ARBA00033987"/>
    </source>
</evidence>
<dbReference type="GO" id="GO:0006302">
    <property type="term" value="P:double-strand break repair"/>
    <property type="evidence" value="ECO:0007669"/>
    <property type="project" value="TreeGrafter"/>
</dbReference>
<dbReference type="InterPro" id="IPR008893">
    <property type="entry name" value="WGR_domain"/>
</dbReference>
<evidence type="ECO:0000256" key="8">
    <source>
        <dbReference type="ARBA" id="ARBA00022771"/>
    </source>
</evidence>
<evidence type="ECO:0000259" key="17">
    <source>
        <dbReference type="PROSITE" id="PS50172"/>
    </source>
</evidence>
<evidence type="ECO:0000256" key="16">
    <source>
        <dbReference type="SAM" id="MobiDB-lite"/>
    </source>
</evidence>
<sequence>MSSSFKDIHIGVAGSFPGYTQATIEQVVKELGGSFYYGVDDSFTHFITNQREVDRKNSRYIKAVKIYNCEIVSINWLLDSQREGKPLAVDNYALGITKDRVDGKNKANGSKKSPKKKRTLEEVFHEDEDGDEGEDGARKRVKDAQTVGSKKLNVPVDEACYLQGHSVYIDDAGLIWDAALNQTVAAANNNKFYRLQLLVDSTGQNFSAWTRWGRVGEVGQNALLGDNSLDTATREFEKKFKSKSGLAWEKRLDPPKKGKYTFIERNYEEDSDDEDDNAGGKKKKEEEKRPPVQCTLTAPVQDLMSFIFNKKHFMSVMASMSYDALKLPLGKLSKRTLRNGFQILKDLSELVANPALAQQKYDTSSAAAMADLSDQYFTTIPHVFGRNRPPVLNADAQIKKEIELLEALTEMEVANTIMESKQEDNVHELDRQFQSLGMEEMTALDHTSAEFKELNDYLHQSRGSTHSMAYKIINIFRIERQGETDRFQSSPYADLKNSNRRLLWHGSRSTNFGGILSQGLRIAPPEAPVSGYMFGKGVYFADMSSKSAGYTCSYNSGHTGLLLLCDVELGDPMLELNDSNYNAGSEVKAAGKYATLGRGQYIPGAWTDAGRVHEGLRGVQMPDSSAATATRNGRSGLYYNEYIVYDVAQIRQRYLFQVKIN</sequence>
<dbReference type="GO" id="GO:0005730">
    <property type="term" value="C:nucleolus"/>
    <property type="evidence" value="ECO:0007669"/>
    <property type="project" value="TreeGrafter"/>
</dbReference>
<evidence type="ECO:0000256" key="2">
    <source>
        <dbReference type="ARBA" id="ARBA00022676"/>
    </source>
</evidence>
<dbReference type="PANTHER" id="PTHR10459">
    <property type="entry name" value="DNA LIGASE"/>
    <property type="match status" value="1"/>
</dbReference>
<dbReference type="Gene3D" id="3.40.50.10190">
    <property type="entry name" value="BRCT domain"/>
    <property type="match status" value="1"/>
</dbReference>
<feature type="region of interest" description="Disordered" evidence="16">
    <location>
        <begin position="103"/>
        <end position="139"/>
    </location>
</feature>
<dbReference type="Gene3D" id="1.20.142.10">
    <property type="entry name" value="Poly(ADP-ribose) polymerase, regulatory domain"/>
    <property type="match status" value="1"/>
</dbReference>
<dbReference type="InterPro" id="IPR004102">
    <property type="entry name" value="Poly(ADP-ribose)pol_reg_dom"/>
</dbReference>